<dbReference type="Pfam" id="PF16035">
    <property type="entry name" value="Chalcone_2"/>
    <property type="match status" value="1"/>
</dbReference>
<feature type="domain" description="Chalcone isomerase" evidence="3">
    <location>
        <begin position="232"/>
        <end position="433"/>
    </location>
</feature>
<dbReference type="EMBL" id="KQ030508">
    <property type="protein sequence ID" value="KJZ77250.1"/>
    <property type="molecule type" value="Genomic_DNA"/>
</dbReference>
<dbReference type="Gene3D" id="3.50.70.10">
    <property type="match status" value="1"/>
</dbReference>
<organism evidence="4 5">
    <name type="scientific">Hirsutella minnesotensis 3608</name>
    <dbReference type="NCBI Taxonomy" id="1043627"/>
    <lineage>
        <taxon>Eukaryota</taxon>
        <taxon>Fungi</taxon>
        <taxon>Dikarya</taxon>
        <taxon>Ascomycota</taxon>
        <taxon>Pezizomycotina</taxon>
        <taxon>Sordariomycetes</taxon>
        <taxon>Hypocreomycetidae</taxon>
        <taxon>Hypocreales</taxon>
        <taxon>Ophiocordycipitaceae</taxon>
        <taxon>Hirsutella</taxon>
    </lineage>
</organism>
<reference evidence="4 5" key="1">
    <citation type="journal article" date="2014" name="Genome Biol. Evol.">
        <title>Comparative genomics and transcriptomics analyses reveal divergent lifestyle features of nematode endoparasitic fungus Hirsutella minnesotensis.</title>
        <authorList>
            <person name="Lai Y."/>
            <person name="Liu K."/>
            <person name="Zhang X."/>
            <person name="Zhang X."/>
            <person name="Li K."/>
            <person name="Wang N."/>
            <person name="Shu C."/>
            <person name="Wu Y."/>
            <person name="Wang C."/>
            <person name="Bushley K.E."/>
            <person name="Xiang M."/>
            <person name="Liu X."/>
        </authorList>
    </citation>
    <scope>NUCLEOTIDE SEQUENCE [LARGE SCALE GENOMIC DNA]</scope>
    <source>
        <strain evidence="4 5">3608</strain>
    </source>
</reference>
<name>A0A0F7ZQH3_9HYPO</name>
<dbReference type="OrthoDB" id="18193at2759"/>
<dbReference type="PANTHER" id="PTHR47284:SF3">
    <property type="entry name" value="FATTY-ACID-BINDING PROTEIN 2"/>
    <property type="match status" value="1"/>
</dbReference>
<keyword evidence="2" id="KW-0472">Membrane</keyword>
<dbReference type="GO" id="GO:0016872">
    <property type="term" value="F:intramolecular lyase activity"/>
    <property type="evidence" value="ECO:0007669"/>
    <property type="project" value="InterPro"/>
</dbReference>
<evidence type="ECO:0000313" key="5">
    <source>
        <dbReference type="Proteomes" id="UP000054481"/>
    </source>
</evidence>
<keyword evidence="5" id="KW-1185">Reference proteome</keyword>
<dbReference type="AlphaFoldDB" id="A0A0F7ZQH3"/>
<dbReference type="SUPFAM" id="SSF54626">
    <property type="entry name" value="Chalcone isomerase"/>
    <property type="match status" value="1"/>
</dbReference>
<dbReference type="PANTHER" id="PTHR47284">
    <property type="entry name" value="FATTY-ACID-BINDING PROTEIN 2"/>
    <property type="match status" value="1"/>
</dbReference>
<feature type="compositionally biased region" description="Basic and acidic residues" evidence="1">
    <location>
        <begin position="144"/>
        <end position="158"/>
    </location>
</feature>
<evidence type="ECO:0000256" key="1">
    <source>
        <dbReference type="SAM" id="MobiDB-lite"/>
    </source>
</evidence>
<dbReference type="InterPro" id="IPR016087">
    <property type="entry name" value="Chalcone_isomerase"/>
</dbReference>
<sequence length="452" mass="50744">MMHEPKPGPSSRRSFNWYYLIHRHPAEAPTSRAPEACINPRFCPLLRLDKTRGKRALPLQATQAPDTRCKSSSRLGLCARRTFLSRREKPRTITNELDLDALYTKRREYEQNRTAFLAAGAIAGIVSFIYTAWKLKEALAREREKEKNKSQGEEKQGVKLDSPVPTETFKTEAGERRKIVLHDDEGNEIVPTGNSVVETFPRLLSVGQVRVPQSSADANPVAASVADRQGVEFTLVGLGMRTVTFLGFQVYLVGFYVATQDVARLQQYLVKKINPLATTLIPSEKDALRKALLDAAEGEQTWDEMLREAGCRSAFRIMPVRDTDFHHLRDGFVRAVQARSQRDKSYGDEAFGAALKDFKAIFNHGSVPKKKELLLFRDAAGNLSVLYGDGDRKKNPQRSVLGQIQDERISRLLWLNYLAGNKVASESARQNIIDGIMEFVERPVGTVATQVL</sequence>
<feature type="transmembrane region" description="Helical" evidence="2">
    <location>
        <begin position="115"/>
        <end position="133"/>
    </location>
</feature>
<dbReference type="InterPro" id="IPR036298">
    <property type="entry name" value="Chalcone_isomerase_sf"/>
</dbReference>
<evidence type="ECO:0000256" key="2">
    <source>
        <dbReference type="SAM" id="Phobius"/>
    </source>
</evidence>
<protein>
    <recommendedName>
        <fullName evidence="3">Chalcone isomerase domain-containing protein</fullName>
    </recommendedName>
</protein>
<dbReference type="Proteomes" id="UP000054481">
    <property type="component" value="Unassembled WGS sequence"/>
</dbReference>
<gene>
    <name evidence="4" type="ORF">HIM_03571</name>
</gene>
<evidence type="ECO:0000259" key="3">
    <source>
        <dbReference type="Pfam" id="PF16035"/>
    </source>
</evidence>
<dbReference type="InterPro" id="IPR016088">
    <property type="entry name" value="Chalcone_isomerase_3-sand"/>
</dbReference>
<proteinExistence type="predicted"/>
<evidence type="ECO:0000313" key="4">
    <source>
        <dbReference type="EMBL" id="KJZ77250.1"/>
    </source>
</evidence>
<keyword evidence="2" id="KW-1133">Transmembrane helix</keyword>
<keyword evidence="2" id="KW-0812">Transmembrane</keyword>
<feature type="region of interest" description="Disordered" evidence="1">
    <location>
        <begin position="144"/>
        <end position="165"/>
    </location>
</feature>
<accession>A0A0F7ZQH3</accession>